<evidence type="ECO:0000256" key="5">
    <source>
        <dbReference type="ARBA" id="ARBA00022741"/>
    </source>
</evidence>
<accession>A0A1E1WGK0</accession>
<dbReference type="Gene3D" id="3.40.50.10240">
    <property type="entry name" value="Thiamin pyrophosphokinase, catalytic domain"/>
    <property type="match status" value="1"/>
</dbReference>
<dbReference type="InterPro" id="IPR006282">
    <property type="entry name" value="Thi_PPkinase"/>
</dbReference>
<evidence type="ECO:0000256" key="9">
    <source>
        <dbReference type="ARBA" id="ARBA00055888"/>
    </source>
</evidence>
<organism evidence="13">
    <name type="scientific">Pectinophora gossypiella</name>
    <name type="common">Cotton pink bollworm</name>
    <name type="synonym">Depressaria gossypiella</name>
    <dbReference type="NCBI Taxonomy" id="13191"/>
    <lineage>
        <taxon>Eukaryota</taxon>
        <taxon>Metazoa</taxon>
        <taxon>Ecdysozoa</taxon>
        <taxon>Arthropoda</taxon>
        <taxon>Hexapoda</taxon>
        <taxon>Insecta</taxon>
        <taxon>Pterygota</taxon>
        <taxon>Neoptera</taxon>
        <taxon>Endopterygota</taxon>
        <taxon>Lepidoptera</taxon>
        <taxon>Glossata</taxon>
        <taxon>Ditrysia</taxon>
        <taxon>Gelechioidea</taxon>
        <taxon>Gelechiidae</taxon>
        <taxon>Apatetrinae</taxon>
        <taxon>Pectinophora</taxon>
    </lineage>
</organism>
<comment type="pathway">
    <text evidence="1">Cofactor biosynthesis; thiamine diphosphate biosynthesis; thiamine diphosphate from thiamine: step 1/1.</text>
</comment>
<comment type="function">
    <text evidence="9">Catalyzes the phosphorylation of thiamine to thiamine pyrophosphate (TPP) utilizing UTP and therefore links the biosynthesis of TPP to pyrimidines metabolism. By producing thiamine pyrophosphate, a cofactor of the mitochondrial pyruvate dehydrogenase indirectly regulates pyruvate oxidation and lipogenesis. Although it can also catalyze thiamine phosphorylation using ATP and CTP in vitro, it does so with significantly lower efficiency and without physiological relevance evidence.</text>
</comment>
<evidence type="ECO:0000313" key="13">
    <source>
        <dbReference type="EMBL" id="JAT86134.1"/>
    </source>
</evidence>
<keyword evidence="5" id="KW-0547">Nucleotide-binding</keyword>
<dbReference type="GO" id="GO:0005524">
    <property type="term" value="F:ATP binding"/>
    <property type="evidence" value="ECO:0007669"/>
    <property type="project" value="UniProtKB-KW"/>
</dbReference>
<comment type="similarity">
    <text evidence="2">Belongs to the thiamine pyrophosphokinase family.</text>
</comment>
<protein>
    <recommendedName>
        <fullName evidence="10">Thiamine pyrophosphokinase 1</fullName>
    </recommendedName>
</protein>
<evidence type="ECO:0000259" key="11">
    <source>
        <dbReference type="SMART" id="SM00983"/>
    </source>
</evidence>
<dbReference type="AlphaFoldDB" id="A0A1E1WGK0"/>
<dbReference type="GO" id="GO:0009229">
    <property type="term" value="P:thiamine diphosphate biosynthetic process"/>
    <property type="evidence" value="ECO:0007669"/>
    <property type="project" value="InterPro"/>
</dbReference>
<evidence type="ECO:0000256" key="1">
    <source>
        <dbReference type="ARBA" id="ARBA00005078"/>
    </source>
</evidence>
<dbReference type="GO" id="GO:0006772">
    <property type="term" value="P:thiamine metabolic process"/>
    <property type="evidence" value="ECO:0007669"/>
    <property type="project" value="InterPro"/>
</dbReference>
<evidence type="ECO:0000256" key="10">
    <source>
        <dbReference type="ARBA" id="ARBA00074758"/>
    </source>
</evidence>
<keyword evidence="6" id="KW-0418">Kinase</keyword>
<sequence>MELQTYCLEHKLQADQVVAIGQSSGRLDQVLGNIQTLFLNKEKQLLGPKTRLYLMSDDAISWLLQPGEHNIAIPEESRKHKKAWCSLVPVGETCRSVTTSGLKWNLSNHQLKFGEIVSTSNTFDGSEIVTVKCSHTLLWSMKTPSIAGC</sequence>
<keyword evidence="4" id="KW-0808">Transferase</keyword>
<comment type="subunit">
    <text evidence="3">Homodimer.</text>
</comment>
<dbReference type="PANTHER" id="PTHR13622">
    <property type="entry name" value="THIAMIN PYROPHOSPHOKINASE"/>
    <property type="match status" value="1"/>
</dbReference>
<dbReference type="EMBL" id="GDQN01008944">
    <property type="protein sequence ID" value="JAT82110.1"/>
    <property type="molecule type" value="Transcribed_RNA"/>
</dbReference>
<dbReference type="NCBIfam" id="TIGR01378">
    <property type="entry name" value="thi_PPkinase"/>
    <property type="match status" value="1"/>
</dbReference>
<evidence type="ECO:0000256" key="6">
    <source>
        <dbReference type="ARBA" id="ARBA00022777"/>
    </source>
</evidence>
<dbReference type="SMART" id="SM00983">
    <property type="entry name" value="TPK_B1_binding"/>
    <property type="match status" value="1"/>
</dbReference>
<dbReference type="InterPro" id="IPR036759">
    <property type="entry name" value="TPK_catalytic_sf"/>
</dbReference>
<dbReference type="GO" id="GO:0030975">
    <property type="term" value="F:thiamine binding"/>
    <property type="evidence" value="ECO:0007669"/>
    <property type="project" value="InterPro"/>
</dbReference>
<dbReference type="Gene3D" id="2.60.120.320">
    <property type="entry name" value="Thiamin pyrophosphokinase, thiamin-binding domain"/>
    <property type="match status" value="1"/>
</dbReference>
<evidence type="ECO:0000256" key="4">
    <source>
        <dbReference type="ARBA" id="ARBA00022679"/>
    </source>
</evidence>
<evidence type="ECO:0000256" key="7">
    <source>
        <dbReference type="ARBA" id="ARBA00022840"/>
    </source>
</evidence>
<dbReference type="FunFam" id="2.60.120.320:FF:000002">
    <property type="entry name" value="Thiamine pyrophosphokinase"/>
    <property type="match status" value="1"/>
</dbReference>
<dbReference type="Pfam" id="PF04265">
    <property type="entry name" value="TPK_B1_binding"/>
    <property type="match status" value="1"/>
</dbReference>
<proteinExistence type="inferred from homology"/>
<evidence type="ECO:0000256" key="2">
    <source>
        <dbReference type="ARBA" id="ARBA00006785"/>
    </source>
</evidence>
<dbReference type="GO" id="GO:0016301">
    <property type="term" value="F:kinase activity"/>
    <property type="evidence" value="ECO:0007669"/>
    <property type="project" value="UniProtKB-KW"/>
</dbReference>
<gene>
    <name evidence="12" type="ORF">g.7437</name>
    <name evidence="13" type="ORF">g.7439</name>
</gene>
<dbReference type="SUPFAM" id="SSF63862">
    <property type="entry name" value="Thiamin pyrophosphokinase, substrate-binding domain"/>
    <property type="match status" value="1"/>
</dbReference>
<feature type="domain" description="Thiamin pyrophosphokinase thiamin-binding" evidence="11">
    <location>
        <begin position="67"/>
        <end position="137"/>
    </location>
</feature>
<evidence type="ECO:0000256" key="3">
    <source>
        <dbReference type="ARBA" id="ARBA00011738"/>
    </source>
</evidence>
<name>A0A1E1WGK0_PECGO</name>
<evidence type="ECO:0000256" key="8">
    <source>
        <dbReference type="ARBA" id="ARBA00050898"/>
    </source>
</evidence>
<dbReference type="EMBL" id="GDQN01004920">
    <property type="protein sequence ID" value="JAT86134.1"/>
    <property type="molecule type" value="Transcribed_RNA"/>
</dbReference>
<comment type="catalytic activity">
    <reaction evidence="8">
        <text>thiamine + UTP = thiamine diphosphate + UMP + H(+)</text>
        <dbReference type="Rhea" id="RHEA:79423"/>
        <dbReference type="ChEBI" id="CHEBI:15378"/>
        <dbReference type="ChEBI" id="CHEBI:18385"/>
        <dbReference type="ChEBI" id="CHEBI:46398"/>
        <dbReference type="ChEBI" id="CHEBI:57865"/>
        <dbReference type="ChEBI" id="CHEBI:58937"/>
    </reaction>
    <physiologicalReaction direction="left-to-right" evidence="8">
        <dbReference type="Rhea" id="RHEA:79424"/>
    </physiologicalReaction>
</comment>
<evidence type="ECO:0000313" key="12">
    <source>
        <dbReference type="EMBL" id="JAT82110.1"/>
    </source>
</evidence>
<dbReference type="OrthoDB" id="25149at2759"/>
<dbReference type="PANTHER" id="PTHR13622:SF8">
    <property type="entry name" value="THIAMIN PYROPHOSPHOKINASE 1"/>
    <property type="match status" value="1"/>
</dbReference>
<dbReference type="InterPro" id="IPR036371">
    <property type="entry name" value="TPK_B1-bd_sf"/>
</dbReference>
<keyword evidence="7" id="KW-0067">ATP-binding</keyword>
<dbReference type="GO" id="GO:0004788">
    <property type="term" value="F:thiamine diphosphokinase activity"/>
    <property type="evidence" value="ECO:0007669"/>
    <property type="project" value="InterPro"/>
</dbReference>
<dbReference type="SUPFAM" id="SSF63999">
    <property type="entry name" value="Thiamin pyrophosphokinase, catalytic domain"/>
    <property type="match status" value="1"/>
</dbReference>
<reference evidence="13" key="1">
    <citation type="submission" date="2015-09" db="EMBL/GenBank/DDBJ databases">
        <title>De novo assembly of Pectinophora gossypiella (Pink Bollworm) gut transcriptome.</title>
        <authorList>
            <person name="Tassone E.E."/>
        </authorList>
    </citation>
    <scope>NUCLEOTIDE SEQUENCE</scope>
</reference>
<dbReference type="InterPro" id="IPR007373">
    <property type="entry name" value="Thiamin_PyroPKinase_B1-bd"/>
</dbReference>